<keyword evidence="4" id="KW-0804">Transcription</keyword>
<keyword evidence="2" id="KW-0805">Transcription regulation</keyword>
<name>A0A540KLS0_MALBA</name>
<dbReference type="InterPro" id="IPR015300">
    <property type="entry name" value="DNA-bd_pseudobarrel_sf"/>
</dbReference>
<evidence type="ECO:0000259" key="6">
    <source>
        <dbReference type="PROSITE" id="PS50863"/>
    </source>
</evidence>
<evidence type="ECO:0000313" key="8">
    <source>
        <dbReference type="Proteomes" id="UP000315295"/>
    </source>
</evidence>
<evidence type="ECO:0000256" key="2">
    <source>
        <dbReference type="ARBA" id="ARBA00023015"/>
    </source>
</evidence>
<feature type="domain" description="TF-B3" evidence="6">
    <location>
        <begin position="1"/>
        <end position="63"/>
    </location>
</feature>
<evidence type="ECO:0000313" key="7">
    <source>
        <dbReference type="EMBL" id="TQD75164.1"/>
    </source>
</evidence>
<keyword evidence="5" id="KW-0539">Nucleus</keyword>
<reference evidence="7 8" key="1">
    <citation type="journal article" date="2019" name="G3 (Bethesda)">
        <title>Sequencing of a Wild Apple (Malus baccata) Genome Unravels the Differences Between Cultivated and Wild Apple Species Regarding Disease Resistance and Cold Tolerance.</title>
        <authorList>
            <person name="Chen X."/>
        </authorList>
    </citation>
    <scope>NUCLEOTIDE SEQUENCE [LARGE SCALE GENOMIC DNA]</scope>
    <source>
        <strain evidence="8">cv. Shandingzi</strain>
        <tissue evidence="7">Leaves</tissue>
    </source>
</reference>
<keyword evidence="8" id="KW-1185">Reference proteome</keyword>
<dbReference type="SUPFAM" id="SSF101936">
    <property type="entry name" value="DNA-binding pseudobarrel domain"/>
    <property type="match status" value="1"/>
</dbReference>
<dbReference type="STRING" id="106549.A0A540KLS0"/>
<sequence>MVRGFLQRFCEEHLSKRGSDMVLEDEQGNEYDAAALARELGLSGGWRSFALEHKLDDSDAYGN</sequence>
<accession>A0A540KLS0</accession>
<dbReference type="GO" id="GO:0005634">
    <property type="term" value="C:nucleus"/>
    <property type="evidence" value="ECO:0007669"/>
    <property type="project" value="UniProtKB-SubCell"/>
</dbReference>
<dbReference type="Pfam" id="PF02362">
    <property type="entry name" value="B3"/>
    <property type="match status" value="1"/>
</dbReference>
<proteinExistence type="predicted"/>
<evidence type="ECO:0000256" key="5">
    <source>
        <dbReference type="ARBA" id="ARBA00023242"/>
    </source>
</evidence>
<dbReference type="AlphaFoldDB" id="A0A540KLS0"/>
<dbReference type="Proteomes" id="UP000315295">
    <property type="component" value="Unassembled WGS sequence"/>
</dbReference>
<dbReference type="Gene3D" id="2.40.330.10">
    <property type="entry name" value="DNA-binding pseudobarrel domain"/>
    <property type="match status" value="1"/>
</dbReference>
<gene>
    <name evidence="7" type="ORF">C1H46_039304</name>
</gene>
<protein>
    <recommendedName>
        <fullName evidence="6">TF-B3 domain-containing protein</fullName>
    </recommendedName>
</protein>
<dbReference type="EMBL" id="VIEB01001123">
    <property type="protein sequence ID" value="TQD75164.1"/>
    <property type="molecule type" value="Genomic_DNA"/>
</dbReference>
<dbReference type="InterPro" id="IPR003340">
    <property type="entry name" value="B3_DNA-bd"/>
</dbReference>
<evidence type="ECO:0000256" key="4">
    <source>
        <dbReference type="ARBA" id="ARBA00023163"/>
    </source>
</evidence>
<dbReference type="PROSITE" id="PS50863">
    <property type="entry name" value="B3"/>
    <property type="match status" value="1"/>
</dbReference>
<keyword evidence="3" id="KW-0238">DNA-binding</keyword>
<evidence type="ECO:0000256" key="1">
    <source>
        <dbReference type="ARBA" id="ARBA00004123"/>
    </source>
</evidence>
<dbReference type="GO" id="GO:0003677">
    <property type="term" value="F:DNA binding"/>
    <property type="evidence" value="ECO:0007669"/>
    <property type="project" value="UniProtKB-KW"/>
</dbReference>
<evidence type="ECO:0000256" key="3">
    <source>
        <dbReference type="ARBA" id="ARBA00023125"/>
    </source>
</evidence>
<comment type="subcellular location">
    <subcellularLocation>
        <location evidence="1">Nucleus</location>
    </subcellularLocation>
</comment>
<comment type="caution">
    <text evidence="7">The sequence shown here is derived from an EMBL/GenBank/DDBJ whole genome shotgun (WGS) entry which is preliminary data.</text>
</comment>
<organism evidence="7 8">
    <name type="scientific">Malus baccata</name>
    <name type="common">Siberian crab apple</name>
    <name type="synonym">Pyrus baccata</name>
    <dbReference type="NCBI Taxonomy" id="106549"/>
    <lineage>
        <taxon>Eukaryota</taxon>
        <taxon>Viridiplantae</taxon>
        <taxon>Streptophyta</taxon>
        <taxon>Embryophyta</taxon>
        <taxon>Tracheophyta</taxon>
        <taxon>Spermatophyta</taxon>
        <taxon>Magnoliopsida</taxon>
        <taxon>eudicotyledons</taxon>
        <taxon>Gunneridae</taxon>
        <taxon>Pentapetalae</taxon>
        <taxon>rosids</taxon>
        <taxon>fabids</taxon>
        <taxon>Rosales</taxon>
        <taxon>Rosaceae</taxon>
        <taxon>Amygdaloideae</taxon>
        <taxon>Maleae</taxon>
        <taxon>Malus</taxon>
    </lineage>
</organism>